<feature type="region of interest" description="Disordered" evidence="1">
    <location>
        <begin position="22"/>
        <end position="60"/>
    </location>
</feature>
<reference evidence="2 3" key="1">
    <citation type="submission" date="2015-01" db="EMBL/GenBank/DDBJ databases">
        <title>The Genome Sequence of Rhinocladiella mackenzie CBS 650.93.</title>
        <authorList>
            <consortium name="The Broad Institute Genomics Platform"/>
            <person name="Cuomo C."/>
            <person name="de Hoog S."/>
            <person name="Gorbushina A."/>
            <person name="Stielow B."/>
            <person name="Teixiera M."/>
            <person name="Abouelleil A."/>
            <person name="Chapman S.B."/>
            <person name="Priest M."/>
            <person name="Young S.K."/>
            <person name="Wortman J."/>
            <person name="Nusbaum C."/>
            <person name="Birren B."/>
        </authorList>
    </citation>
    <scope>NUCLEOTIDE SEQUENCE [LARGE SCALE GENOMIC DNA]</scope>
    <source>
        <strain evidence="2 3">CBS 650.93</strain>
    </source>
</reference>
<proteinExistence type="predicted"/>
<name>A0A0D2ILH1_9EURO</name>
<evidence type="ECO:0000313" key="3">
    <source>
        <dbReference type="Proteomes" id="UP000053617"/>
    </source>
</evidence>
<gene>
    <name evidence="2" type="ORF">Z518_07584</name>
</gene>
<accession>A0A0D2ILH1</accession>
<evidence type="ECO:0000256" key="1">
    <source>
        <dbReference type="SAM" id="MobiDB-lite"/>
    </source>
</evidence>
<dbReference type="Proteomes" id="UP000053617">
    <property type="component" value="Unassembled WGS sequence"/>
</dbReference>
<evidence type="ECO:0000313" key="2">
    <source>
        <dbReference type="EMBL" id="KIX04031.1"/>
    </source>
</evidence>
<keyword evidence="3" id="KW-1185">Reference proteome</keyword>
<dbReference type="RefSeq" id="XP_013271167.1">
    <property type="nucleotide sequence ID" value="XM_013415713.1"/>
</dbReference>
<dbReference type="AlphaFoldDB" id="A0A0D2ILH1"/>
<organism evidence="2 3">
    <name type="scientific">Rhinocladiella mackenziei CBS 650.93</name>
    <dbReference type="NCBI Taxonomy" id="1442369"/>
    <lineage>
        <taxon>Eukaryota</taxon>
        <taxon>Fungi</taxon>
        <taxon>Dikarya</taxon>
        <taxon>Ascomycota</taxon>
        <taxon>Pezizomycotina</taxon>
        <taxon>Eurotiomycetes</taxon>
        <taxon>Chaetothyriomycetidae</taxon>
        <taxon>Chaetothyriales</taxon>
        <taxon>Herpotrichiellaceae</taxon>
        <taxon>Rhinocladiella</taxon>
    </lineage>
</organism>
<dbReference type="HOGENOM" id="CLU_1489782_0_0_1"/>
<dbReference type="EMBL" id="KN847479">
    <property type="protein sequence ID" value="KIX04031.1"/>
    <property type="molecule type" value="Genomic_DNA"/>
</dbReference>
<dbReference type="GeneID" id="25295655"/>
<sequence>MGKGNIGQRELKGLNIDIDSLHSITKEPKREKRQVKPPNYYGFPNPSQDPPRSLSSSELPTLGAASSISKSVEPAPSLTRPVGELSARVPARNTLKYLVVYQLENFQHFPFNKEILGLCWDQHLNRRVLTKPLVPRRGLQKHLHFKKSNLLLENVILLLPLFRNLVEIALKSVHYLDLSGL</sequence>
<protein>
    <submittedName>
        <fullName evidence="2">Uncharacterized protein</fullName>
    </submittedName>
</protein>
<dbReference type="VEuPathDB" id="FungiDB:Z518_07584"/>